<evidence type="ECO:0000256" key="3">
    <source>
        <dbReference type="ARBA" id="ARBA00022989"/>
    </source>
</evidence>
<evidence type="ECO:0000256" key="5">
    <source>
        <dbReference type="SAM" id="MobiDB-lite"/>
    </source>
</evidence>
<reference evidence="7 8" key="1">
    <citation type="submission" date="2024-03" db="EMBL/GenBank/DDBJ databases">
        <title>A high-quality draft genome sequence of Diaporthe vaccinii, a causative agent of upright dieback and viscid rot disease in cranberry plants.</title>
        <authorList>
            <person name="Sarrasin M."/>
            <person name="Lang B.F."/>
            <person name="Burger G."/>
        </authorList>
    </citation>
    <scope>NUCLEOTIDE SEQUENCE [LARGE SCALE GENOMIC DNA]</scope>
    <source>
        <strain evidence="7 8">IS7</strain>
    </source>
</reference>
<feature type="transmembrane region" description="Helical" evidence="6">
    <location>
        <begin position="181"/>
        <end position="202"/>
    </location>
</feature>
<dbReference type="InterPro" id="IPR036259">
    <property type="entry name" value="MFS_trans_sf"/>
</dbReference>
<keyword evidence="8" id="KW-1185">Reference proteome</keyword>
<protein>
    <recommendedName>
        <fullName evidence="9">Major facilitator superfamily (MFS) profile domain-containing protein</fullName>
    </recommendedName>
</protein>
<evidence type="ECO:0000256" key="6">
    <source>
        <dbReference type="SAM" id="Phobius"/>
    </source>
</evidence>
<proteinExistence type="predicted"/>
<evidence type="ECO:0000313" key="8">
    <source>
        <dbReference type="Proteomes" id="UP001600888"/>
    </source>
</evidence>
<comment type="caution">
    <text evidence="7">The sequence shown here is derived from an EMBL/GenBank/DDBJ whole genome shotgun (WGS) entry which is preliminary data.</text>
</comment>
<dbReference type="SUPFAM" id="SSF103473">
    <property type="entry name" value="MFS general substrate transporter"/>
    <property type="match status" value="1"/>
</dbReference>
<accession>A0ABR4EK15</accession>
<comment type="subcellular location">
    <subcellularLocation>
        <location evidence="1">Membrane</location>
        <topology evidence="1">Multi-pass membrane protein</topology>
    </subcellularLocation>
</comment>
<evidence type="ECO:0000256" key="2">
    <source>
        <dbReference type="ARBA" id="ARBA00022692"/>
    </source>
</evidence>
<dbReference type="EMBL" id="JBAWTH010000047">
    <property type="protein sequence ID" value="KAL2282750.1"/>
    <property type="molecule type" value="Genomic_DNA"/>
</dbReference>
<feature type="transmembrane region" description="Helical" evidence="6">
    <location>
        <begin position="475"/>
        <end position="494"/>
    </location>
</feature>
<feature type="region of interest" description="Disordered" evidence="5">
    <location>
        <begin position="249"/>
        <end position="288"/>
    </location>
</feature>
<dbReference type="Pfam" id="PF07690">
    <property type="entry name" value="MFS_1"/>
    <property type="match status" value="1"/>
</dbReference>
<evidence type="ECO:0000256" key="4">
    <source>
        <dbReference type="ARBA" id="ARBA00023136"/>
    </source>
</evidence>
<feature type="transmembrane region" description="Helical" evidence="6">
    <location>
        <begin position="439"/>
        <end position="463"/>
    </location>
</feature>
<feature type="transmembrane region" description="Helical" evidence="6">
    <location>
        <begin position="208"/>
        <end position="228"/>
    </location>
</feature>
<name>A0ABR4EK15_9PEZI</name>
<keyword evidence="4 6" id="KW-0472">Membrane</keyword>
<evidence type="ECO:0008006" key="9">
    <source>
        <dbReference type="Google" id="ProtNLM"/>
    </source>
</evidence>
<dbReference type="Gene3D" id="1.20.1250.20">
    <property type="entry name" value="MFS general substrate transporter like domains"/>
    <property type="match status" value="1"/>
</dbReference>
<feature type="transmembrane region" description="Helical" evidence="6">
    <location>
        <begin position="412"/>
        <end position="433"/>
    </location>
</feature>
<dbReference type="Proteomes" id="UP001600888">
    <property type="component" value="Unassembled WGS sequence"/>
</dbReference>
<feature type="transmembrane region" description="Helical" evidence="6">
    <location>
        <begin position="52"/>
        <end position="73"/>
    </location>
</feature>
<gene>
    <name evidence="7" type="ORF">FJTKL_10372</name>
</gene>
<feature type="transmembrane region" description="Helical" evidence="6">
    <location>
        <begin position="506"/>
        <end position="526"/>
    </location>
</feature>
<sequence>MGGQDWNDEAAWPPGTVRLEKLLGGSQAEIILQPRPSSDPNDPLAWPKWRKYLNFGLATFYAVMAFGQINATTPTWGPMMDELGFDAVLMNNTYAIGCATLALGSFMLIPFALKYGLRPIYVLSSAAQMAIMIWAARTVTGGDWWGVNALQCWVGSLAETMVQMTVADVFFVHQRGLMNSIYIWASNFGSSLAPVAAGFVTASQGWRWVWWYMAIFFGVVLILFIFGFEESKFDWTAAVIHGVPPSPDVASTKSDAEGQADKNQLASDPEKAAPSDLSPGEEPLTSVQIDPSIPRKTYWQRLSLATTTPGPFMLFARHAYQPFQILFTIPGVAYMSLVYAVLLAWSTVMSAALSTYMILPPYDFNSTQIGLMNLAPFIGNTLGSLICGPLSDWTILRLAKRNNGIYEPEMRLWVFVPFIPFQVAGAFWFGYALQGGQSWVAVAFATGICNFGSAPISSIALTYMTDAYNEIIGDALVALTFSRNTMSTIFVFAMTPWISRVGMANVFNTIGAIGLSVLLFAFAFLWKGKLWRSRNTKRYKRFAAKQFDPRPIDNRV</sequence>
<dbReference type="InterPro" id="IPR011701">
    <property type="entry name" value="MFS"/>
</dbReference>
<evidence type="ECO:0000313" key="7">
    <source>
        <dbReference type="EMBL" id="KAL2282750.1"/>
    </source>
</evidence>
<keyword evidence="2 6" id="KW-0812">Transmembrane</keyword>
<dbReference type="PANTHER" id="PTHR23502">
    <property type="entry name" value="MAJOR FACILITATOR SUPERFAMILY"/>
    <property type="match status" value="1"/>
</dbReference>
<keyword evidence="3 6" id="KW-1133">Transmembrane helix</keyword>
<dbReference type="PANTHER" id="PTHR23502:SF50">
    <property type="entry name" value="TRANSPORTER, PUTATIVE (AFU_ORTHOLOGUE AFUA_5G00430)-RELATED"/>
    <property type="match status" value="1"/>
</dbReference>
<organism evidence="7 8">
    <name type="scientific">Diaporthe vaccinii</name>
    <dbReference type="NCBI Taxonomy" id="105482"/>
    <lineage>
        <taxon>Eukaryota</taxon>
        <taxon>Fungi</taxon>
        <taxon>Dikarya</taxon>
        <taxon>Ascomycota</taxon>
        <taxon>Pezizomycotina</taxon>
        <taxon>Sordariomycetes</taxon>
        <taxon>Sordariomycetidae</taxon>
        <taxon>Diaporthales</taxon>
        <taxon>Diaporthaceae</taxon>
        <taxon>Diaporthe</taxon>
        <taxon>Diaporthe eres species complex</taxon>
    </lineage>
</organism>
<feature type="transmembrane region" description="Helical" evidence="6">
    <location>
        <begin position="371"/>
        <end position="391"/>
    </location>
</feature>
<feature type="transmembrane region" description="Helical" evidence="6">
    <location>
        <begin position="93"/>
        <end position="113"/>
    </location>
</feature>
<evidence type="ECO:0000256" key="1">
    <source>
        <dbReference type="ARBA" id="ARBA00004141"/>
    </source>
</evidence>
<feature type="transmembrane region" description="Helical" evidence="6">
    <location>
        <begin position="337"/>
        <end position="359"/>
    </location>
</feature>